<evidence type="ECO:0000313" key="4">
    <source>
        <dbReference type="Proteomes" id="UP001597533"/>
    </source>
</evidence>
<keyword evidence="4" id="KW-1185">Reference proteome</keyword>
<accession>A0ABW5WIT5</accession>
<evidence type="ECO:0000256" key="1">
    <source>
        <dbReference type="SAM" id="SignalP"/>
    </source>
</evidence>
<dbReference type="InterPro" id="IPR025665">
    <property type="entry name" value="Beta-barrel_OMP_2"/>
</dbReference>
<evidence type="ECO:0000313" key="3">
    <source>
        <dbReference type="EMBL" id="MFD2822399.1"/>
    </source>
</evidence>
<keyword evidence="1" id="KW-0732">Signal</keyword>
<gene>
    <name evidence="3" type="ORF">ACFS5M_01880</name>
</gene>
<proteinExistence type="predicted"/>
<dbReference type="RefSeq" id="WP_183484988.1">
    <property type="nucleotide sequence ID" value="NZ_JBHUOV010000001.1"/>
</dbReference>
<name>A0ABW5WIT5_9FLAO</name>
<protein>
    <submittedName>
        <fullName evidence="3">Porin family protein</fullName>
    </submittedName>
</protein>
<feature type="chain" id="PRO_5047266778" evidence="1">
    <location>
        <begin position="20"/>
        <end position="208"/>
    </location>
</feature>
<evidence type="ECO:0000259" key="2">
    <source>
        <dbReference type="Pfam" id="PF13568"/>
    </source>
</evidence>
<dbReference type="Pfam" id="PF13568">
    <property type="entry name" value="OMP_b-brl_2"/>
    <property type="match status" value="1"/>
</dbReference>
<sequence length="208" mass="23253">MKNKLLVLACLILTTTVFSQVSVSPGIKAGLNLANLSNVDDTSAKLGLQGGLFVNLHLANFYELQIETTYSNQGTTFNEVTYDNGFDPIIILEEEDLDLEYVSLNLANKFFPVKNIGLNLIVGPSIDILINSNDYDDIIPIDFSLFGGIGYDFPFGLGLDLRYKQGLIDVREDFFDDYDEDENDFYNSDSVLNGVIQFSVSYKFDFSK</sequence>
<organism evidence="3 4">
    <name type="scientific">Lacinutrix iliipiscaria</name>
    <dbReference type="NCBI Taxonomy" id="1230532"/>
    <lineage>
        <taxon>Bacteria</taxon>
        <taxon>Pseudomonadati</taxon>
        <taxon>Bacteroidota</taxon>
        <taxon>Flavobacteriia</taxon>
        <taxon>Flavobacteriales</taxon>
        <taxon>Flavobacteriaceae</taxon>
        <taxon>Lacinutrix</taxon>
    </lineage>
</organism>
<feature type="domain" description="Outer membrane protein beta-barrel" evidence="2">
    <location>
        <begin position="18"/>
        <end position="170"/>
    </location>
</feature>
<reference evidence="4" key="1">
    <citation type="journal article" date="2019" name="Int. J. Syst. Evol. Microbiol.">
        <title>The Global Catalogue of Microorganisms (GCM) 10K type strain sequencing project: providing services to taxonomists for standard genome sequencing and annotation.</title>
        <authorList>
            <consortium name="The Broad Institute Genomics Platform"/>
            <consortium name="The Broad Institute Genome Sequencing Center for Infectious Disease"/>
            <person name="Wu L."/>
            <person name="Ma J."/>
        </authorList>
    </citation>
    <scope>NUCLEOTIDE SEQUENCE [LARGE SCALE GENOMIC DNA]</scope>
    <source>
        <strain evidence="4">KCTC 32141</strain>
    </source>
</reference>
<dbReference type="Proteomes" id="UP001597533">
    <property type="component" value="Unassembled WGS sequence"/>
</dbReference>
<feature type="signal peptide" evidence="1">
    <location>
        <begin position="1"/>
        <end position="19"/>
    </location>
</feature>
<comment type="caution">
    <text evidence="3">The sequence shown here is derived from an EMBL/GenBank/DDBJ whole genome shotgun (WGS) entry which is preliminary data.</text>
</comment>
<dbReference type="EMBL" id="JBHUOV010000001">
    <property type="protein sequence ID" value="MFD2822399.1"/>
    <property type="molecule type" value="Genomic_DNA"/>
</dbReference>